<dbReference type="AlphaFoldDB" id="N9RJ48"/>
<evidence type="ECO:0000313" key="2">
    <source>
        <dbReference type="Proteomes" id="UP000013084"/>
    </source>
</evidence>
<accession>N9RJ48</accession>
<sequence>MFIGFKIIKKQPELQKDFTHQEFSNPIMEFWKFFENNSQYTLLRYEHVIDGVRAIYCNK</sequence>
<dbReference type="EMBL" id="APRN01000036">
    <property type="protein sequence ID" value="ENX58008.1"/>
    <property type="molecule type" value="Genomic_DNA"/>
</dbReference>
<gene>
    <name evidence="1" type="ORF">F902_02408</name>
</gene>
<dbReference type="RefSeq" id="WP_005203621.1">
    <property type="nucleotide sequence ID" value="NZ_JAKZGE010000001.1"/>
</dbReference>
<comment type="caution">
    <text evidence="1">The sequence shown here is derived from an EMBL/GenBank/DDBJ whole genome shotgun (WGS) entry which is preliminary data.</text>
</comment>
<protein>
    <submittedName>
        <fullName evidence="1">Uncharacterized protein</fullName>
    </submittedName>
</protein>
<organism evidence="1 2">
    <name type="scientific">Acinetobacter higginsii</name>
    <dbReference type="NCBI Taxonomy" id="70347"/>
    <lineage>
        <taxon>Bacteria</taxon>
        <taxon>Pseudomonadati</taxon>
        <taxon>Pseudomonadota</taxon>
        <taxon>Gammaproteobacteria</taxon>
        <taxon>Moraxellales</taxon>
        <taxon>Moraxellaceae</taxon>
        <taxon>Acinetobacter</taxon>
    </lineage>
</organism>
<name>N9RJ48_9GAMM</name>
<dbReference type="HOGENOM" id="CLU_210084_0_0_6"/>
<proteinExistence type="predicted"/>
<dbReference type="Proteomes" id="UP000013084">
    <property type="component" value="Unassembled WGS sequence"/>
</dbReference>
<keyword evidence="2" id="KW-1185">Reference proteome</keyword>
<evidence type="ECO:0000313" key="1">
    <source>
        <dbReference type="EMBL" id="ENX58008.1"/>
    </source>
</evidence>
<reference evidence="1 2" key="1">
    <citation type="submission" date="2013-02" db="EMBL/GenBank/DDBJ databases">
        <title>The Genome Sequence of Acinetobacter sp. CIP 70.18.</title>
        <authorList>
            <consortium name="The Broad Institute Genome Sequencing Platform"/>
            <consortium name="The Broad Institute Genome Sequencing Center for Infectious Disease"/>
            <person name="Cerqueira G."/>
            <person name="Feldgarden M."/>
            <person name="Courvalin P."/>
            <person name="Perichon B."/>
            <person name="Grillot-Courvalin C."/>
            <person name="Clermont D."/>
            <person name="Rocha E."/>
            <person name="Yoon E.-J."/>
            <person name="Nemec A."/>
            <person name="Walker B."/>
            <person name="Young S.K."/>
            <person name="Zeng Q."/>
            <person name="Gargeya S."/>
            <person name="Fitzgerald M."/>
            <person name="Haas B."/>
            <person name="Abouelleil A."/>
            <person name="Alvarado L."/>
            <person name="Arachchi H.M."/>
            <person name="Berlin A.M."/>
            <person name="Chapman S.B."/>
            <person name="Dewar J."/>
            <person name="Goldberg J."/>
            <person name="Griggs A."/>
            <person name="Gujja S."/>
            <person name="Hansen M."/>
            <person name="Howarth C."/>
            <person name="Imamovic A."/>
            <person name="Larimer J."/>
            <person name="McCowan C."/>
            <person name="Murphy C."/>
            <person name="Neiman D."/>
            <person name="Pearson M."/>
            <person name="Priest M."/>
            <person name="Roberts A."/>
            <person name="Saif S."/>
            <person name="Shea T."/>
            <person name="Sisk P."/>
            <person name="Sykes S."/>
            <person name="Wortman J."/>
            <person name="Nusbaum C."/>
            <person name="Birren B."/>
        </authorList>
    </citation>
    <scope>NUCLEOTIDE SEQUENCE [LARGE SCALE GENOMIC DNA]</scope>
    <source>
        <strain evidence="1 2">CIP 70.18</strain>
    </source>
</reference>